<comment type="caution">
    <text evidence="2">The sequence shown here is derived from an EMBL/GenBank/DDBJ whole genome shotgun (WGS) entry which is preliminary data.</text>
</comment>
<proteinExistence type="predicted"/>
<keyword evidence="1" id="KW-0812">Transmembrane</keyword>
<feature type="transmembrane region" description="Helical" evidence="1">
    <location>
        <begin position="79"/>
        <end position="98"/>
    </location>
</feature>
<name>V8G9L8_9BURK</name>
<evidence type="ECO:0008006" key="4">
    <source>
        <dbReference type="Google" id="ProtNLM"/>
    </source>
</evidence>
<feature type="transmembrane region" description="Helical" evidence="1">
    <location>
        <begin position="31"/>
        <end position="59"/>
    </location>
</feature>
<evidence type="ECO:0000313" key="3">
    <source>
        <dbReference type="Proteomes" id="UP000018766"/>
    </source>
</evidence>
<dbReference type="GO" id="GO:0043709">
    <property type="term" value="P:cell adhesion involved in single-species biofilm formation"/>
    <property type="evidence" value="ECO:0007669"/>
    <property type="project" value="InterPro"/>
</dbReference>
<accession>V8G9L8</accession>
<organism evidence="2 3">
    <name type="scientific">Pelistega indica</name>
    <dbReference type="NCBI Taxonomy" id="1414851"/>
    <lineage>
        <taxon>Bacteria</taxon>
        <taxon>Pseudomonadati</taxon>
        <taxon>Pseudomonadota</taxon>
        <taxon>Betaproteobacteria</taxon>
        <taxon>Burkholderiales</taxon>
        <taxon>Alcaligenaceae</taxon>
        <taxon>Pelistega</taxon>
    </lineage>
</organism>
<dbReference type="Proteomes" id="UP000018766">
    <property type="component" value="Unassembled WGS sequence"/>
</dbReference>
<dbReference type="OrthoDB" id="6691414at2"/>
<evidence type="ECO:0000256" key="1">
    <source>
        <dbReference type="SAM" id="Phobius"/>
    </source>
</evidence>
<protein>
    <recommendedName>
        <fullName evidence="4">Poly-beta-1,6-N-acetyl-D-glucosamine biosynthesis protein PgaD</fullName>
    </recommendedName>
</protein>
<dbReference type="EMBL" id="AYSV01000043">
    <property type="protein sequence ID" value="ETD72633.1"/>
    <property type="molecule type" value="Genomic_DNA"/>
</dbReference>
<keyword evidence="1" id="KW-0472">Membrane</keyword>
<dbReference type="RefSeq" id="WP_023949803.1">
    <property type="nucleotide sequence ID" value="NZ_AYSV01000043.1"/>
</dbReference>
<dbReference type="InterPro" id="IPR023829">
    <property type="entry name" value="PGA_PgaD"/>
</dbReference>
<gene>
    <name evidence="2" type="ORF">V757_03040</name>
</gene>
<evidence type="ECO:0000313" key="2">
    <source>
        <dbReference type="EMBL" id="ETD72633.1"/>
    </source>
</evidence>
<keyword evidence="1" id="KW-1133">Transmembrane helix</keyword>
<keyword evidence="3" id="KW-1185">Reference proteome</keyword>
<reference evidence="2 3" key="1">
    <citation type="submission" date="2013-11" db="EMBL/GenBank/DDBJ databases">
        <title>Genomic analysis of Pelistega sp. HM-7.</title>
        <authorList>
            <person name="Kumbhare S.V."/>
            <person name="Shetty S.A."/>
            <person name="Sharma O."/>
            <person name="Dhotre D.P."/>
        </authorList>
    </citation>
    <scope>NUCLEOTIDE SEQUENCE [LARGE SCALE GENOMIC DNA]</scope>
    <source>
        <strain evidence="2 3">HM-7</strain>
    </source>
</reference>
<dbReference type="AlphaFoldDB" id="V8G9L8"/>
<dbReference type="NCBIfam" id="TIGR03940">
    <property type="entry name" value="PGA_PgaD"/>
    <property type="match status" value="1"/>
</dbReference>
<dbReference type="Pfam" id="PF13994">
    <property type="entry name" value="PgaD"/>
    <property type="match status" value="1"/>
</dbReference>
<sequence>MKEHNSSLQTPEKNNALIINQRKSLPYKKRLYSDILTILLWCFWLYLWKPFFLILWKIFKVDQDEDKLINSILNQVDSLTFTHALEMLIGTSLLLIIINKISRRQRDYHKTVYKLEDYANYFDLKTDNLNNAQHAQTITIYHDDSGKIINLEIGTPVQK</sequence>